<dbReference type="RefSeq" id="WP_156635473.1">
    <property type="nucleotide sequence ID" value="NZ_CACRTL010000019.1"/>
</dbReference>
<protein>
    <submittedName>
        <fullName evidence="1">Uncharacterized protein</fullName>
    </submittedName>
</protein>
<accession>A0A6N3AN03</accession>
<dbReference type="AlphaFoldDB" id="A0A6N3AN03"/>
<sequence length="115" mass="13758">MSNLKYQEALKFFRVLPHRIPLRFANDEFCKKYDKNFALIKELVDKATPRIPSLNKTWEDEDTKTIYDEYGRINELLCVCPNCGESAIYDFEYNKRFKCCSHCGQRIDWSDENDR</sequence>
<gene>
    <name evidence="1" type="ORF">CRLFYP8_02442</name>
</gene>
<reference evidence="1" key="1">
    <citation type="submission" date="2019-11" db="EMBL/GenBank/DDBJ databases">
        <authorList>
            <person name="Feng L."/>
        </authorList>
    </citation>
    <scope>NUCLEOTIDE SEQUENCE</scope>
    <source>
        <strain evidence="1">CramosumLFYP8</strain>
    </source>
</reference>
<evidence type="ECO:0000313" key="1">
    <source>
        <dbReference type="EMBL" id="VYT89212.1"/>
    </source>
</evidence>
<name>A0A6N3AN03_9FIRM</name>
<proteinExistence type="predicted"/>
<organism evidence="1">
    <name type="scientific">Thomasclavelia ramosa</name>
    <dbReference type="NCBI Taxonomy" id="1547"/>
    <lineage>
        <taxon>Bacteria</taxon>
        <taxon>Bacillati</taxon>
        <taxon>Bacillota</taxon>
        <taxon>Erysipelotrichia</taxon>
        <taxon>Erysipelotrichales</taxon>
        <taxon>Coprobacillaceae</taxon>
        <taxon>Thomasclavelia</taxon>
    </lineage>
</organism>
<dbReference type="EMBL" id="CACRTL010000019">
    <property type="protein sequence ID" value="VYT89212.1"/>
    <property type="molecule type" value="Genomic_DNA"/>
</dbReference>